<proteinExistence type="predicted"/>
<protein>
    <submittedName>
        <fullName evidence="1">Uncharacterized protein</fullName>
    </submittedName>
</protein>
<evidence type="ECO:0000313" key="1">
    <source>
        <dbReference type="EMBL" id="OMO51677.1"/>
    </source>
</evidence>
<reference evidence="1 2" key="1">
    <citation type="submission" date="2013-09" db="EMBL/GenBank/DDBJ databases">
        <title>Corchorus capsularis genome sequencing.</title>
        <authorList>
            <person name="Alam M."/>
            <person name="Haque M.S."/>
            <person name="Islam M.S."/>
            <person name="Emdad E.M."/>
            <person name="Islam M.M."/>
            <person name="Ahmed B."/>
            <person name="Halim A."/>
            <person name="Hossen Q.M.M."/>
            <person name="Hossain M.Z."/>
            <person name="Ahmed R."/>
            <person name="Khan M.M."/>
            <person name="Islam R."/>
            <person name="Rashid M.M."/>
            <person name="Khan S.A."/>
            <person name="Rahman M.S."/>
            <person name="Alam M."/>
        </authorList>
    </citation>
    <scope>NUCLEOTIDE SEQUENCE [LARGE SCALE GENOMIC DNA]</scope>
    <source>
        <strain evidence="2">cv. CVL-1</strain>
        <tissue evidence="1">Whole seedling</tissue>
    </source>
</reference>
<dbReference type="Proteomes" id="UP000188268">
    <property type="component" value="Unassembled WGS sequence"/>
</dbReference>
<dbReference type="Gramene" id="OMO51677">
    <property type="protein sequence ID" value="OMO51677"/>
    <property type="gene ID" value="CCACVL1_29646"/>
</dbReference>
<comment type="caution">
    <text evidence="1">The sequence shown here is derived from an EMBL/GenBank/DDBJ whole genome shotgun (WGS) entry which is preliminary data.</text>
</comment>
<accession>A0A1R3G0S5</accession>
<gene>
    <name evidence="1" type="ORF">CCACVL1_29646</name>
</gene>
<evidence type="ECO:0000313" key="2">
    <source>
        <dbReference type="Proteomes" id="UP000188268"/>
    </source>
</evidence>
<keyword evidence="2" id="KW-1185">Reference proteome</keyword>
<name>A0A1R3G0S5_COCAP</name>
<dbReference type="EMBL" id="AWWV01015731">
    <property type="protein sequence ID" value="OMO51677.1"/>
    <property type="molecule type" value="Genomic_DNA"/>
</dbReference>
<dbReference type="AlphaFoldDB" id="A0A1R3G0S5"/>
<sequence>MEQRITLKQERHNGKEVFIISMQKVSWKDRVIGFLDASCFAS</sequence>
<organism evidence="1 2">
    <name type="scientific">Corchorus capsularis</name>
    <name type="common">Jute</name>
    <dbReference type="NCBI Taxonomy" id="210143"/>
    <lineage>
        <taxon>Eukaryota</taxon>
        <taxon>Viridiplantae</taxon>
        <taxon>Streptophyta</taxon>
        <taxon>Embryophyta</taxon>
        <taxon>Tracheophyta</taxon>
        <taxon>Spermatophyta</taxon>
        <taxon>Magnoliopsida</taxon>
        <taxon>eudicotyledons</taxon>
        <taxon>Gunneridae</taxon>
        <taxon>Pentapetalae</taxon>
        <taxon>rosids</taxon>
        <taxon>malvids</taxon>
        <taxon>Malvales</taxon>
        <taxon>Malvaceae</taxon>
        <taxon>Grewioideae</taxon>
        <taxon>Apeibeae</taxon>
        <taxon>Corchorus</taxon>
    </lineage>
</organism>